<protein>
    <submittedName>
        <fullName evidence="1">Uncharacterized protein</fullName>
    </submittedName>
</protein>
<evidence type="ECO:0000313" key="2">
    <source>
        <dbReference type="Proteomes" id="UP001595752"/>
    </source>
</evidence>
<proteinExistence type="predicted"/>
<name>A0ABV8B9K2_9BACI</name>
<accession>A0ABV8B9K2</accession>
<evidence type="ECO:0000313" key="1">
    <source>
        <dbReference type="EMBL" id="MFC3885837.1"/>
    </source>
</evidence>
<organism evidence="1 2">
    <name type="scientific">Bacillus songklensis</name>
    <dbReference type="NCBI Taxonomy" id="1069116"/>
    <lineage>
        <taxon>Bacteria</taxon>
        <taxon>Bacillati</taxon>
        <taxon>Bacillota</taxon>
        <taxon>Bacilli</taxon>
        <taxon>Bacillales</taxon>
        <taxon>Bacillaceae</taxon>
        <taxon>Bacillus</taxon>
    </lineage>
</organism>
<reference evidence="2" key="1">
    <citation type="journal article" date="2019" name="Int. J. Syst. Evol. Microbiol.">
        <title>The Global Catalogue of Microorganisms (GCM) 10K type strain sequencing project: providing services to taxonomists for standard genome sequencing and annotation.</title>
        <authorList>
            <consortium name="The Broad Institute Genomics Platform"/>
            <consortium name="The Broad Institute Genome Sequencing Center for Infectious Disease"/>
            <person name="Wu L."/>
            <person name="Ma J."/>
        </authorList>
    </citation>
    <scope>NUCLEOTIDE SEQUENCE [LARGE SCALE GENOMIC DNA]</scope>
    <source>
        <strain evidence="2">CCUG 61889</strain>
    </source>
</reference>
<keyword evidence="2" id="KW-1185">Reference proteome</keyword>
<sequence length="109" mass="12329">MKKGVWMMLDQSVLNAMQAANIKGEFIWSMKEGKKLLKDLPKEVIQKAIDLTEYPSNALHEEIIETYISTLRILNFVKYKQVSFASVLFGAAKPAVKLNVLNKIESAID</sequence>
<comment type="caution">
    <text evidence="1">The sequence shown here is derived from an EMBL/GenBank/DDBJ whole genome shotgun (WGS) entry which is preliminary data.</text>
</comment>
<dbReference type="Proteomes" id="UP001595752">
    <property type="component" value="Unassembled WGS sequence"/>
</dbReference>
<gene>
    <name evidence="1" type="ORF">ACFOU2_21120</name>
</gene>
<dbReference type="EMBL" id="JBHRZT010000072">
    <property type="protein sequence ID" value="MFC3885837.1"/>
    <property type="molecule type" value="Genomic_DNA"/>
</dbReference>